<reference evidence="2" key="1">
    <citation type="submission" date="2020-05" db="EMBL/GenBank/DDBJ databases">
        <authorList>
            <person name="Chiriac C."/>
            <person name="Salcher M."/>
            <person name="Ghai R."/>
            <person name="Kavagutti S V."/>
        </authorList>
    </citation>
    <scope>NUCLEOTIDE SEQUENCE</scope>
</reference>
<feature type="region of interest" description="Disordered" evidence="1">
    <location>
        <begin position="210"/>
        <end position="263"/>
    </location>
</feature>
<feature type="compositionally biased region" description="Basic and acidic residues" evidence="1">
    <location>
        <begin position="245"/>
        <end position="263"/>
    </location>
</feature>
<protein>
    <submittedName>
        <fullName evidence="2">Unannotated protein</fullName>
    </submittedName>
</protein>
<organism evidence="2">
    <name type="scientific">freshwater metagenome</name>
    <dbReference type="NCBI Taxonomy" id="449393"/>
    <lineage>
        <taxon>unclassified sequences</taxon>
        <taxon>metagenomes</taxon>
        <taxon>ecological metagenomes</taxon>
    </lineage>
</organism>
<dbReference type="AlphaFoldDB" id="A0A6J7IUY6"/>
<proteinExistence type="predicted"/>
<name>A0A6J7IUY6_9ZZZZ</name>
<feature type="compositionally biased region" description="Low complexity" evidence="1">
    <location>
        <begin position="22"/>
        <end position="31"/>
    </location>
</feature>
<dbReference type="EMBL" id="CAFBNF010000032">
    <property type="protein sequence ID" value="CAB4934943.1"/>
    <property type="molecule type" value="Genomic_DNA"/>
</dbReference>
<evidence type="ECO:0000313" key="2">
    <source>
        <dbReference type="EMBL" id="CAB4934943.1"/>
    </source>
</evidence>
<sequence>MFRRRKDQDPDELEPDSDAESGTEPTEASESASDDSDPEPEALPARPDGPWDISEVDDDVESIDFGSVRVRPVDEMELRLEVDQASGAVMGLTCVTPVGAVSVQAFAAPRSEGIWSGVRRDLRNQITASGGLVDEVEGPWGTEIRTQVPADMPDGTQGSQPARFVGVDGPRWFLRLVFLGPAAVEPEAAARLESIARGIIVVRDSEARAPGDQLPMRLPDNAQQQVDSEVDSEFDSEAGAGEPAWVRDDISPFERGPEITEIR</sequence>
<dbReference type="Pfam" id="PF12502">
    <property type="entry name" value="DUF3710"/>
    <property type="match status" value="1"/>
</dbReference>
<feature type="compositionally biased region" description="Acidic residues" evidence="1">
    <location>
        <begin position="9"/>
        <end position="21"/>
    </location>
</feature>
<dbReference type="InterPro" id="IPR022183">
    <property type="entry name" value="DUF3710"/>
</dbReference>
<gene>
    <name evidence="2" type="ORF">UFOPK3773_00471</name>
</gene>
<accession>A0A6J7IUY6</accession>
<evidence type="ECO:0000256" key="1">
    <source>
        <dbReference type="SAM" id="MobiDB-lite"/>
    </source>
</evidence>
<feature type="region of interest" description="Disordered" evidence="1">
    <location>
        <begin position="1"/>
        <end position="56"/>
    </location>
</feature>